<dbReference type="Proteomes" id="UP000289738">
    <property type="component" value="Chromosome A03"/>
</dbReference>
<feature type="region of interest" description="Disordered" evidence="1">
    <location>
        <begin position="540"/>
        <end position="570"/>
    </location>
</feature>
<dbReference type="GO" id="GO:0010073">
    <property type="term" value="P:meristem maintenance"/>
    <property type="evidence" value="ECO:0007669"/>
    <property type="project" value="InterPro"/>
</dbReference>
<reference evidence="3 4" key="1">
    <citation type="submission" date="2019-01" db="EMBL/GenBank/DDBJ databases">
        <title>Sequencing of cultivated peanut Arachis hypogaea provides insights into genome evolution and oil improvement.</title>
        <authorList>
            <person name="Chen X."/>
        </authorList>
    </citation>
    <scope>NUCLEOTIDE SEQUENCE [LARGE SCALE GENOMIC DNA]</scope>
    <source>
        <strain evidence="4">cv. Fuhuasheng</strain>
        <tissue evidence="3">Leaves</tissue>
    </source>
</reference>
<dbReference type="STRING" id="3818.A0A445E4K4"/>
<keyword evidence="4" id="KW-1185">Reference proteome</keyword>
<evidence type="ECO:0000313" key="4">
    <source>
        <dbReference type="Proteomes" id="UP000289738"/>
    </source>
</evidence>
<proteinExistence type="predicted"/>
<name>A0A445E4K4_ARAHY</name>
<evidence type="ECO:0000259" key="2">
    <source>
        <dbReference type="Pfam" id="PF10536"/>
    </source>
</evidence>
<dbReference type="InterPro" id="IPR044824">
    <property type="entry name" value="MAIN-like"/>
</dbReference>
<feature type="domain" description="Aminotransferase-like plant mobile" evidence="2">
    <location>
        <begin position="27"/>
        <end position="301"/>
    </location>
</feature>
<evidence type="ECO:0000313" key="3">
    <source>
        <dbReference type="EMBL" id="RYR70372.1"/>
    </source>
</evidence>
<comment type="caution">
    <text evidence="3">The sequence shown here is derived from an EMBL/GenBank/DDBJ whole genome shotgun (WGS) entry which is preliminary data.</text>
</comment>
<dbReference type="PANTHER" id="PTHR46033:SF8">
    <property type="entry name" value="PROTEIN MAINTENANCE OF MERISTEMS-LIKE"/>
    <property type="match status" value="1"/>
</dbReference>
<protein>
    <recommendedName>
        <fullName evidence="2">Aminotransferase-like plant mobile domain-containing protein</fullName>
    </recommendedName>
</protein>
<dbReference type="EMBL" id="SDMP01000003">
    <property type="protein sequence ID" value="RYR70372.1"/>
    <property type="molecule type" value="Genomic_DNA"/>
</dbReference>
<dbReference type="AlphaFoldDB" id="A0A445E4K4"/>
<feature type="compositionally biased region" description="Low complexity" evidence="1">
    <location>
        <begin position="540"/>
        <end position="555"/>
    </location>
</feature>
<dbReference type="Pfam" id="PF10536">
    <property type="entry name" value="PMD"/>
    <property type="match status" value="1"/>
</dbReference>
<evidence type="ECO:0000256" key="1">
    <source>
        <dbReference type="SAM" id="MobiDB-lite"/>
    </source>
</evidence>
<dbReference type="InterPro" id="IPR019557">
    <property type="entry name" value="AminoTfrase-like_pln_mobile"/>
</dbReference>
<feature type="region of interest" description="Disordered" evidence="1">
    <location>
        <begin position="376"/>
        <end position="423"/>
    </location>
</feature>
<organism evidence="3 4">
    <name type="scientific">Arachis hypogaea</name>
    <name type="common">Peanut</name>
    <dbReference type="NCBI Taxonomy" id="3818"/>
    <lineage>
        <taxon>Eukaryota</taxon>
        <taxon>Viridiplantae</taxon>
        <taxon>Streptophyta</taxon>
        <taxon>Embryophyta</taxon>
        <taxon>Tracheophyta</taxon>
        <taxon>Spermatophyta</taxon>
        <taxon>Magnoliopsida</taxon>
        <taxon>eudicotyledons</taxon>
        <taxon>Gunneridae</taxon>
        <taxon>Pentapetalae</taxon>
        <taxon>rosids</taxon>
        <taxon>fabids</taxon>
        <taxon>Fabales</taxon>
        <taxon>Fabaceae</taxon>
        <taxon>Papilionoideae</taxon>
        <taxon>50 kb inversion clade</taxon>
        <taxon>dalbergioids sensu lato</taxon>
        <taxon>Dalbergieae</taxon>
        <taxon>Pterocarpus clade</taxon>
        <taxon>Arachis</taxon>
    </lineage>
</organism>
<gene>
    <name evidence="3" type="ORF">Ahy_A03g016872</name>
</gene>
<dbReference type="PANTHER" id="PTHR46033">
    <property type="entry name" value="PROTEIN MAIN-LIKE 2"/>
    <property type="match status" value="1"/>
</dbReference>
<feature type="compositionally biased region" description="Basic and acidic residues" evidence="1">
    <location>
        <begin position="376"/>
        <end position="388"/>
    </location>
</feature>
<accession>A0A445E4K4</accession>
<sequence length="593" mass="67459">MEPVESEERLYRLNGVAHVAGYLDEESKVKQMTVCYTWFHERFRVLPADASDETVRVYARAYILMLLSSQLFADKNANRVHLRWLPYLASLDDLGRYSWGSAALAWLYRCLCRGTNRNVVNLAGPLQLLQSWIFWRFPTLRPTGFDRFGFPLASRWATFMPRNDGGAQRLASARLLLDRLRVHEFLWEPYSSVEVAAVIHPEILVEEHRRLWTALTSLIYFAAIEWHQVDRVLPQFGGVQHLPQPALNIDWLHAKDGRGGDRWFPTYYREWHQYWDSRVQSVIWVDRVADPGPSSEYLDWWCRVAHRFLSPDDAFQDPRPILLSEEARHRGLSQPPPRVHVYDRPDNRRVDRRRRIGTRTTDREWREFAHGLEEDLRGPEHGDAAEHRVPRRRARRQAGRDGRAGARGPGPSVGDAGTQHGVGEDVGVSASAMDQRTFDVGSSSQLFANIPPPAFAEFTTAAVGMEIDDPVTQSEFYMDIADMLRDDDGTHYRPQMADDPAQFPVQQPRVDDVQGQLPVDLNQPAASPYDPWFSLGGTPASAFSAAPGQPSAPAADQRPRRLRRPSLCGTGGHLLVTVNRDNLQGIMHKSPPT</sequence>